<dbReference type="AlphaFoldDB" id="A0A410QDG8"/>
<feature type="region of interest" description="Disordered" evidence="1">
    <location>
        <begin position="54"/>
        <end position="137"/>
    </location>
</feature>
<dbReference type="PANTHER" id="PTHR10587:SF125">
    <property type="entry name" value="POLYSACCHARIDE DEACETYLASE YHEN-RELATED"/>
    <property type="match status" value="1"/>
</dbReference>
<accession>A0A410QDG8</accession>
<gene>
    <name evidence="3" type="ORF">EQM13_10750</name>
</gene>
<feature type="compositionally biased region" description="Low complexity" evidence="1">
    <location>
        <begin position="106"/>
        <end position="122"/>
    </location>
</feature>
<evidence type="ECO:0000256" key="1">
    <source>
        <dbReference type="SAM" id="MobiDB-lite"/>
    </source>
</evidence>
<dbReference type="InterPro" id="IPR050248">
    <property type="entry name" value="Polysacc_deacetylase_ArnD"/>
</dbReference>
<dbReference type="Proteomes" id="UP000287969">
    <property type="component" value="Chromosome"/>
</dbReference>
<organism evidence="3 4">
    <name type="scientific">Acidilutibacter cellobiosedens</name>
    <dbReference type="NCBI Taxonomy" id="2507161"/>
    <lineage>
        <taxon>Bacteria</taxon>
        <taxon>Bacillati</taxon>
        <taxon>Bacillota</taxon>
        <taxon>Tissierellia</taxon>
        <taxon>Tissierellales</taxon>
        <taxon>Acidilutibacteraceae</taxon>
        <taxon>Acidilutibacter</taxon>
    </lineage>
</organism>
<dbReference type="GO" id="GO:0005975">
    <property type="term" value="P:carbohydrate metabolic process"/>
    <property type="evidence" value="ECO:0007669"/>
    <property type="project" value="InterPro"/>
</dbReference>
<name>A0A410QDG8_9FIRM</name>
<evidence type="ECO:0000259" key="2">
    <source>
        <dbReference type="PROSITE" id="PS51677"/>
    </source>
</evidence>
<feature type="compositionally biased region" description="Basic and acidic residues" evidence="1">
    <location>
        <begin position="58"/>
        <end position="86"/>
    </location>
</feature>
<dbReference type="RefSeq" id="WP_128752661.1">
    <property type="nucleotide sequence ID" value="NZ_CP035282.1"/>
</dbReference>
<feature type="compositionally biased region" description="Basic and acidic residues" evidence="1">
    <location>
        <begin position="95"/>
        <end position="105"/>
    </location>
</feature>
<protein>
    <submittedName>
        <fullName evidence="3">Polysaccharide deacetylase</fullName>
    </submittedName>
</protein>
<dbReference type="InterPro" id="IPR002509">
    <property type="entry name" value="NODB_dom"/>
</dbReference>
<dbReference type="CDD" id="cd10944">
    <property type="entry name" value="CE4_SmPgdA_like"/>
    <property type="match status" value="1"/>
</dbReference>
<dbReference type="Pfam" id="PF01522">
    <property type="entry name" value="Polysacc_deac_1"/>
    <property type="match status" value="1"/>
</dbReference>
<dbReference type="SUPFAM" id="SSF88713">
    <property type="entry name" value="Glycoside hydrolase/deacetylase"/>
    <property type="match status" value="1"/>
</dbReference>
<keyword evidence="4" id="KW-1185">Reference proteome</keyword>
<dbReference type="GO" id="GO:0016810">
    <property type="term" value="F:hydrolase activity, acting on carbon-nitrogen (but not peptide) bonds"/>
    <property type="evidence" value="ECO:0007669"/>
    <property type="project" value="InterPro"/>
</dbReference>
<dbReference type="PROSITE" id="PS51677">
    <property type="entry name" value="NODB"/>
    <property type="match status" value="1"/>
</dbReference>
<feature type="compositionally biased region" description="Basic and acidic residues" evidence="1">
    <location>
        <begin position="125"/>
        <end position="134"/>
    </location>
</feature>
<dbReference type="KEGG" id="spoa:EQM13_10750"/>
<reference evidence="4" key="1">
    <citation type="submission" date="2019-01" db="EMBL/GenBank/DDBJ databases">
        <title>Draft genomes of a novel of Sporanaerobacter strains.</title>
        <authorList>
            <person name="Ma S."/>
        </authorList>
    </citation>
    <scope>NUCLEOTIDE SEQUENCE [LARGE SCALE GENOMIC DNA]</scope>
    <source>
        <strain evidence="4">NJN-17</strain>
    </source>
</reference>
<dbReference type="InterPro" id="IPR011330">
    <property type="entry name" value="Glyco_hydro/deAcase_b/a-brl"/>
</dbReference>
<dbReference type="OrthoDB" id="258610at2"/>
<sequence>MKGTIGNSRALARRKRKICLGVIIILALIFAGSFSKYGMENKKILSAEANNLNNTDTTVKEDHPEKDMPVPEKRVIDKSNEKETVPEKNVPVSKETTKPEEKPSDKVNTNVNTNKNKNTDVNTGEDTKDDEKCSVSDPSEENKIAYLTFDDGPSSNITPKVLDLLKERDIKATFFLVGYNAEKHPDIVKRIYEEGHTIGNHTYSHKYDKIYKDRDGFLGELKQNEDVLKGILGENFNTNIIRFPGGSFGEKKKFFREVAEKEGYKYYDWNVSVGDASGNDVPVEKLLENLKKTSKNKKKIIVLMHDLGTKKTTLEALPSILDYLTEQGYKFEQIK</sequence>
<evidence type="ECO:0000313" key="4">
    <source>
        <dbReference type="Proteomes" id="UP000287969"/>
    </source>
</evidence>
<evidence type="ECO:0000313" key="3">
    <source>
        <dbReference type="EMBL" id="QAT62031.1"/>
    </source>
</evidence>
<dbReference type="EMBL" id="CP035282">
    <property type="protein sequence ID" value="QAT62031.1"/>
    <property type="molecule type" value="Genomic_DNA"/>
</dbReference>
<proteinExistence type="predicted"/>
<dbReference type="PANTHER" id="PTHR10587">
    <property type="entry name" value="GLYCOSYL TRANSFERASE-RELATED"/>
    <property type="match status" value="1"/>
</dbReference>
<dbReference type="Gene3D" id="3.20.20.370">
    <property type="entry name" value="Glycoside hydrolase/deacetylase"/>
    <property type="match status" value="1"/>
</dbReference>
<feature type="domain" description="NodB homology" evidence="2">
    <location>
        <begin position="143"/>
        <end position="332"/>
    </location>
</feature>